<evidence type="ECO:0000313" key="1">
    <source>
        <dbReference type="EMBL" id="GFO45180.1"/>
    </source>
</evidence>
<organism evidence="1 2">
    <name type="scientific">Plakobranchus ocellatus</name>
    <dbReference type="NCBI Taxonomy" id="259542"/>
    <lineage>
        <taxon>Eukaryota</taxon>
        <taxon>Metazoa</taxon>
        <taxon>Spiralia</taxon>
        <taxon>Lophotrochozoa</taxon>
        <taxon>Mollusca</taxon>
        <taxon>Gastropoda</taxon>
        <taxon>Heterobranchia</taxon>
        <taxon>Euthyneura</taxon>
        <taxon>Panpulmonata</taxon>
        <taxon>Sacoglossa</taxon>
        <taxon>Placobranchoidea</taxon>
        <taxon>Plakobranchidae</taxon>
        <taxon>Plakobranchus</taxon>
    </lineage>
</organism>
<name>A0AAV4DMC2_9GAST</name>
<reference evidence="1 2" key="1">
    <citation type="journal article" date="2021" name="Elife">
        <title>Chloroplast acquisition without the gene transfer in kleptoplastic sea slugs, Plakobranchus ocellatus.</title>
        <authorList>
            <person name="Maeda T."/>
            <person name="Takahashi S."/>
            <person name="Yoshida T."/>
            <person name="Shimamura S."/>
            <person name="Takaki Y."/>
            <person name="Nagai Y."/>
            <person name="Toyoda A."/>
            <person name="Suzuki Y."/>
            <person name="Arimoto A."/>
            <person name="Ishii H."/>
            <person name="Satoh N."/>
            <person name="Nishiyama T."/>
            <person name="Hasebe M."/>
            <person name="Maruyama T."/>
            <person name="Minagawa J."/>
            <person name="Obokata J."/>
            <person name="Shigenobu S."/>
        </authorList>
    </citation>
    <scope>NUCLEOTIDE SEQUENCE [LARGE SCALE GENOMIC DNA]</scope>
</reference>
<dbReference type="Proteomes" id="UP000735302">
    <property type="component" value="Unassembled WGS sequence"/>
</dbReference>
<proteinExistence type="predicted"/>
<comment type="caution">
    <text evidence="1">The sequence shown here is derived from an EMBL/GenBank/DDBJ whole genome shotgun (WGS) entry which is preliminary data.</text>
</comment>
<dbReference type="EMBL" id="BLXT01008015">
    <property type="protein sequence ID" value="GFO45180.1"/>
    <property type="molecule type" value="Genomic_DNA"/>
</dbReference>
<gene>
    <name evidence="1" type="ORF">PoB_007168500</name>
</gene>
<sequence length="158" mass="17904">MSGVVKNGDFMQMRNLIIRYRIYRSVHSDLEKFLKEVSPKSIAEVRHLADKYRAAHTGHPVEREAISARAAILHLVPPILLIFVHLVSTADDSKPNNSVRQSRSYTLSKCRSHSVSGVNDESRVQTFTIGFLGRKCKHACNVTNFKISNWKLNCLDPD</sequence>
<evidence type="ECO:0000313" key="2">
    <source>
        <dbReference type="Proteomes" id="UP000735302"/>
    </source>
</evidence>
<accession>A0AAV4DMC2</accession>
<keyword evidence="2" id="KW-1185">Reference proteome</keyword>
<dbReference type="AlphaFoldDB" id="A0AAV4DMC2"/>
<protein>
    <submittedName>
        <fullName evidence="1">Uncharacterized protein</fullName>
    </submittedName>
</protein>